<evidence type="ECO:0000256" key="2">
    <source>
        <dbReference type="ARBA" id="ARBA00022450"/>
    </source>
</evidence>
<dbReference type="InterPro" id="IPR045851">
    <property type="entry name" value="AMP-bd_C_sf"/>
</dbReference>
<dbReference type="Pfam" id="PF00501">
    <property type="entry name" value="AMP-binding"/>
    <property type="match status" value="1"/>
</dbReference>
<organism evidence="6 7">
    <name type="scientific">Hyella patelloides LEGE 07179</name>
    <dbReference type="NCBI Taxonomy" id="945734"/>
    <lineage>
        <taxon>Bacteria</taxon>
        <taxon>Bacillati</taxon>
        <taxon>Cyanobacteriota</taxon>
        <taxon>Cyanophyceae</taxon>
        <taxon>Pleurocapsales</taxon>
        <taxon>Hyellaceae</taxon>
        <taxon>Hyella</taxon>
    </lineage>
</organism>
<dbReference type="Gene3D" id="3.30.300.30">
    <property type="match status" value="1"/>
</dbReference>
<dbReference type="GO" id="GO:0044550">
    <property type="term" value="P:secondary metabolite biosynthetic process"/>
    <property type="evidence" value="ECO:0007669"/>
    <property type="project" value="TreeGrafter"/>
</dbReference>
<dbReference type="PROSITE" id="PS50075">
    <property type="entry name" value="CARRIER"/>
    <property type="match status" value="1"/>
</dbReference>
<evidence type="ECO:0000256" key="4">
    <source>
        <dbReference type="ARBA" id="ARBA00022598"/>
    </source>
</evidence>
<dbReference type="Gene3D" id="3.40.50.12780">
    <property type="entry name" value="N-terminal domain of ligase-like"/>
    <property type="match status" value="1"/>
</dbReference>
<reference evidence="6 7" key="1">
    <citation type="submission" date="2019-01" db="EMBL/GenBank/DDBJ databases">
        <authorList>
            <person name="Brito A."/>
        </authorList>
    </citation>
    <scope>NUCLEOTIDE SEQUENCE [LARGE SCALE GENOMIC DNA]</scope>
    <source>
        <strain evidence="6">1</strain>
    </source>
</reference>
<keyword evidence="4" id="KW-0436">Ligase</keyword>
<evidence type="ECO:0000259" key="5">
    <source>
        <dbReference type="PROSITE" id="PS50075"/>
    </source>
</evidence>
<dbReference type="InterPro" id="IPR009081">
    <property type="entry name" value="PP-bd_ACP"/>
</dbReference>
<dbReference type="PANTHER" id="PTHR45527">
    <property type="entry name" value="NONRIBOSOMAL PEPTIDE SYNTHETASE"/>
    <property type="match status" value="1"/>
</dbReference>
<dbReference type="GO" id="GO:0005737">
    <property type="term" value="C:cytoplasm"/>
    <property type="evidence" value="ECO:0007669"/>
    <property type="project" value="TreeGrafter"/>
</dbReference>
<keyword evidence="2" id="KW-0596">Phosphopantetheine</keyword>
<dbReference type="InterPro" id="IPR036736">
    <property type="entry name" value="ACP-like_sf"/>
</dbReference>
<proteinExistence type="predicted"/>
<dbReference type="Gene3D" id="1.10.1200.10">
    <property type="entry name" value="ACP-like"/>
    <property type="match status" value="1"/>
</dbReference>
<evidence type="ECO:0000313" key="7">
    <source>
        <dbReference type="Proteomes" id="UP000320055"/>
    </source>
</evidence>
<dbReference type="SUPFAM" id="SSF47336">
    <property type="entry name" value="ACP-like"/>
    <property type="match status" value="1"/>
</dbReference>
<dbReference type="GO" id="GO:0043041">
    <property type="term" value="P:amino acid activation for nonribosomal peptide biosynthetic process"/>
    <property type="evidence" value="ECO:0007669"/>
    <property type="project" value="TreeGrafter"/>
</dbReference>
<keyword evidence="7" id="KW-1185">Reference proteome</keyword>
<dbReference type="InterPro" id="IPR042099">
    <property type="entry name" value="ANL_N_sf"/>
</dbReference>
<dbReference type="EMBL" id="CAACVJ010000696">
    <property type="protein sequence ID" value="VEP18731.1"/>
    <property type="molecule type" value="Genomic_DNA"/>
</dbReference>
<dbReference type="Pfam" id="PF13193">
    <property type="entry name" value="AMP-binding_C"/>
    <property type="match status" value="1"/>
</dbReference>
<protein>
    <submittedName>
        <fullName evidence="6">Amino acid adenylation enzyme/thioester reductase family protein</fullName>
    </submittedName>
</protein>
<evidence type="ECO:0000256" key="3">
    <source>
        <dbReference type="ARBA" id="ARBA00022553"/>
    </source>
</evidence>
<gene>
    <name evidence="6" type="ORF">H1P_880008</name>
</gene>
<comment type="pathway">
    <text evidence="1">Siderophore biosynthesis.</text>
</comment>
<evidence type="ECO:0000256" key="1">
    <source>
        <dbReference type="ARBA" id="ARBA00004924"/>
    </source>
</evidence>
<feature type="domain" description="Carrier" evidence="5">
    <location>
        <begin position="262"/>
        <end position="340"/>
    </location>
</feature>
<sequence>MVDWARDEPQVLTSLGLVMLSGDWLPLALPPQITNLNRNIQVISLGGATEASIWSILYPIKVVESNWKSIPYGRPMANQRFYVFNELLETCPVWVPGQLYIGGVGVARGYWQEKAKTAASFIIHPHTNERLYHTGDLGRYLPDGNIEFLGREDFQVKIGGYRIELGEIEAVLMRHPLVEKTIIAAAGKQLSEKRLVAYVVANQKVSFEELRLFLRERLPNYMIPLAFIFLESLPLSANGKVDRGALPSPDIFIQESESNYVAPQNNVEQNIAAVWQEVLNLEKIGVNDNFFEIGGNSLLITKIYSKLKNILSNELERISLVDLFKYSTIRSLAKHVTQSRVLPEVENSQMVEQLTAGKTRLKQRLKKSKSKIAN</sequence>
<name>A0A563W4V8_9CYAN</name>
<dbReference type="InterPro" id="IPR000873">
    <property type="entry name" value="AMP-dep_synth/lig_dom"/>
</dbReference>
<dbReference type="GO" id="GO:0031177">
    <property type="term" value="F:phosphopantetheine binding"/>
    <property type="evidence" value="ECO:0007669"/>
    <property type="project" value="TreeGrafter"/>
</dbReference>
<accession>A0A563W4V8</accession>
<dbReference type="FunFam" id="3.30.300.30:FF:000010">
    <property type="entry name" value="Enterobactin synthetase component F"/>
    <property type="match status" value="1"/>
</dbReference>
<dbReference type="GO" id="GO:0016874">
    <property type="term" value="F:ligase activity"/>
    <property type="evidence" value="ECO:0007669"/>
    <property type="project" value="UniProtKB-KW"/>
</dbReference>
<dbReference type="AlphaFoldDB" id="A0A563W4V8"/>
<keyword evidence="3" id="KW-0597">Phosphoprotein</keyword>
<dbReference type="Proteomes" id="UP000320055">
    <property type="component" value="Unassembled WGS sequence"/>
</dbReference>
<evidence type="ECO:0000313" key="6">
    <source>
        <dbReference type="EMBL" id="VEP18731.1"/>
    </source>
</evidence>
<dbReference type="SUPFAM" id="SSF56801">
    <property type="entry name" value="Acetyl-CoA synthetase-like"/>
    <property type="match status" value="1"/>
</dbReference>
<dbReference type="Pfam" id="PF00550">
    <property type="entry name" value="PP-binding"/>
    <property type="match status" value="1"/>
</dbReference>
<dbReference type="PANTHER" id="PTHR45527:SF10">
    <property type="entry name" value="PYOCHELIN SYNTHASE PCHF"/>
    <property type="match status" value="1"/>
</dbReference>
<dbReference type="InterPro" id="IPR025110">
    <property type="entry name" value="AMP-bd_C"/>
</dbReference>